<dbReference type="Gene3D" id="1.10.10.1600">
    <property type="entry name" value="Bacterial DNA polymerase III alpha subunit, thumb domain"/>
    <property type="match status" value="1"/>
</dbReference>
<dbReference type="InterPro" id="IPR004805">
    <property type="entry name" value="DnaE2/DnaE/PolC"/>
</dbReference>
<evidence type="ECO:0000256" key="4">
    <source>
        <dbReference type="ARBA" id="ARBA00022679"/>
    </source>
</evidence>
<dbReference type="Gene3D" id="2.40.50.140">
    <property type="entry name" value="Nucleic acid-binding proteins"/>
    <property type="match status" value="1"/>
</dbReference>
<dbReference type="SMART" id="SM00481">
    <property type="entry name" value="POLIIIAc"/>
    <property type="match status" value="1"/>
</dbReference>
<evidence type="ECO:0000256" key="3">
    <source>
        <dbReference type="ARBA" id="ARBA00019114"/>
    </source>
</evidence>
<dbReference type="EMBL" id="PCVO01000065">
    <property type="protein sequence ID" value="PIQ74857.1"/>
    <property type="molecule type" value="Genomic_DNA"/>
</dbReference>
<dbReference type="PANTHER" id="PTHR32294">
    <property type="entry name" value="DNA POLYMERASE III SUBUNIT ALPHA"/>
    <property type="match status" value="1"/>
</dbReference>
<evidence type="ECO:0000259" key="9">
    <source>
        <dbReference type="SMART" id="SM00481"/>
    </source>
</evidence>
<keyword evidence="7" id="KW-0239">DNA-directed DNA polymerase</keyword>
<dbReference type="PANTHER" id="PTHR32294:SF0">
    <property type="entry name" value="DNA POLYMERASE III SUBUNIT ALPHA"/>
    <property type="match status" value="1"/>
</dbReference>
<gene>
    <name evidence="10" type="ORF">COV84_04295</name>
</gene>
<dbReference type="InterPro" id="IPR004013">
    <property type="entry name" value="PHP_dom"/>
</dbReference>
<dbReference type="AlphaFoldDB" id="A0A2H0KRX8"/>
<keyword evidence="5" id="KW-0548">Nucleotidyltransferase</keyword>
<keyword evidence="6" id="KW-0235">DNA replication</keyword>
<dbReference type="GO" id="GO:0003887">
    <property type="term" value="F:DNA-directed DNA polymerase activity"/>
    <property type="evidence" value="ECO:0007669"/>
    <property type="project" value="UniProtKB-KW"/>
</dbReference>
<dbReference type="Gene3D" id="3.20.20.140">
    <property type="entry name" value="Metal-dependent hydrolases"/>
    <property type="match status" value="1"/>
</dbReference>
<dbReference type="CDD" id="cd04485">
    <property type="entry name" value="DnaE_OBF"/>
    <property type="match status" value="1"/>
</dbReference>
<dbReference type="GO" id="GO:0008408">
    <property type="term" value="F:3'-5' exonuclease activity"/>
    <property type="evidence" value="ECO:0007669"/>
    <property type="project" value="InterPro"/>
</dbReference>
<dbReference type="Pfam" id="PF02811">
    <property type="entry name" value="PHP"/>
    <property type="match status" value="1"/>
</dbReference>
<evidence type="ECO:0000256" key="7">
    <source>
        <dbReference type="ARBA" id="ARBA00022932"/>
    </source>
</evidence>
<dbReference type="CDD" id="cd12113">
    <property type="entry name" value="PHP_PolIIIA_DnaE3"/>
    <property type="match status" value="1"/>
</dbReference>
<dbReference type="NCBIfam" id="NF005298">
    <property type="entry name" value="PRK06826.1"/>
    <property type="match status" value="1"/>
</dbReference>
<protein>
    <recommendedName>
        <fullName evidence="3">DNA polymerase III subunit alpha</fullName>
        <ecNumber evidence="2">2.7.7.7</ecNumber>
    </recommendedName>
</protein>
<dbReference type="InterPro" id="IPR041931">
    <property type="entry name" value="DNA_pol3_alpha_thumb_dom"/>
</dbReference>
<feature type="domain" description="Polymerase/histidinol phosphatase N-terminal" evidence="9">
    <location>
        <begin position="5"/>
        <end position="72"/>
    </location>
</feature>
<evidence type="ECO:0000256" key="1">
    <source>
        <dbReference type="ARBA" id="ARBA00004496"/>
    </source>
</evidence>
<sequence>MPKFTHLHVHSHYSLLDGLPKIDELIDFALAQGMDSLAVTDHGSMYGAVEFYKKAKAKGLKPVIGSEMYLAPEGMLNKRPKIDDKRHHLVVLIKNKEGYENLVKLTTKAWLEGFYYKPRIDKELLKKHSAGLIGLSACLSGEIPVAIYNGDLAKAAKLAFEYQEIFGPGNFYLELEHHPGLKDQEPTNQAMIKIAKKLKIPLVATNDVHYLRPEDAEAQDILMAVNTNAKLENEERLSMRADDFSLQSSKQMAEWFAQTPDAIENTQKIVEKCNFEFELGKIQLPEFKMPGKKSADEYLKELAYQGISRRYKTTTKQILDRLEFELNVIKQTGFASYFLIVQDFVNWAKQNNIVVGPGRGSAAGSIVSYLLNITDIDPIKYELLFERFLNPERISMPDIDLDFADTRRDEVISYVRKKYGDDHVAQIITFGTMAARAAIRDSGRAMGYSYNLCDQVAKMIPAEVGQTLERALHEAIDLHQLYDSDEQVKKLVDTAMKLEGVARHASTHAAGVVITKEPLEKIVALQHPTQDDETIVTQYEMYSIEDLGLLKMDFLGLKTLTQIENTIAIVKKTKNEIIDISSLALDDQKTFKLLQEGKTTGVFQLESGGMKRSLKELKPTDFEDIIAMVSLYRPGPMELLPEFIARKHGAKKIEYIHPTLEKILKKTYGICVYQEQLMEIAKELAGFSLAQADILRKAVGKKIKKLLDEQREKMIDGMIKNNIPPKTAEQIWLWIEPFARYGFNKSHATCYALIGYQTAYLKTHYPTEFMVAIMNSEQDDIERIAFLVNECNQMKIQVLPPDINESLENFTVIKNGLMRFGLVAIKNVGQNVVEAIVKERKANGPYISISDFVERVRDKDLNKKSLESLVKCGTMDKLGERGQLLFNMEHILNFSREISISKSNGQAGLFDALAADSKTNGLPPLKLIPAPPAGKKERLSWEKELLGLYVSEHPVKEYLPYIEKMALPCSKLSAQLAGKNVSCGGVISKIQKIITRTGKPMLFVTLEDEKAKIEVLVFPNTLERTATVWQEDKPVIVSGRLNDKEGNLKLLCEEVRELNENHLKNHG</sequence>
<dbReference type="Pfam" id="PF14579">
    <property type="entry name" value="HHH_6"/>
    <property type="match status" value="1"/>
</dbReference>
<dbReference type="Pfam" id="PF07733">
    <property type="entry name" value="DNA_pol3_alpha"/>
    <property type="match status" value="1"/>
</dbReference>
<dbReference type="InterPro" id="IPR004365">
    <property type="entry name" value="NA-bd_OB_tRNA"/>
</dbReference>
<dbReference type="Proteomes" id="UP000229317">
    <property type="component" value="Unassembled WGS sequence"/>
</dbReference>
<dbReference type="InterPro" id="IPR029460">
    <property type="entry name" value="DNAPol_HHH"/>
</dbReference>
<evidence type="ECO:0000256" key="6">
    <source>
        <dbReference type="ARBA" id="ARBA00022705"/>
    </source>
</evidence>
<dbReference type="GO" id="GO:0006260">
    <property type="term" value="P:DNA replication"/>
    <property type="evidence" value="ECO:0007669"/>
    <property type="project" value="UniProtKB-KW"/>
</dbReference>
<evidence type="ECO:0000256" key="8">
    <source>
        <dbReference type="ARBA" id="ARBA00049244"/>
    </source>
</evidence>
<dbReference type="NCBIfam" id="NF004226">
    <property type="entry name" value="PRK05673.1"/>
    <property type="match status" value="1"/>
</dbReference>
<dbReference type="SUPFAM" id="SSF89550">
    <property type="entry name" value="PHP domain-like"/>
    <property type="match status" value="1"/>
</dbReference>
<dbReference type="InterPro" id="IPR016195">
    <property type="entry name" value="Pol/histidinol_Pase-like"/>
</dbReference>
<comment type="caution">
    <text evidence="10">The sequence shown here is derived from an EMBL/GenBank/DDBJ whole genome shotgun (WGS) entry which is preliminary data.</text>
</comment>
<dbReference type="NCBIfam" id="TIGR00594">
    <property type="entry name" value="polc"/>
    <property type="match status" value="1"/>
</dbReference>
<dbReference type="GO" id="GO:0003676">
    <property type="term" value="F:nucleic acid binding"/>
    <property type="evidence" value="ECO:0007669"/>
    <property type="project" value="InterPro"/>
</dbReference>
<keyword evidence="4" id="KW-0808">Transferase</keyword>
<evidence type="ECO:0000313" key="11">
    <source>
        <dbReference type="Proteomes" id="UP000229317"/>
    </source>
</evidence>
<comment type="subcellular location">
    <subcellularLocation>
        <location evidence="1">Cytoplasm</location>
    </subcellularLocation>
</comment>
<proteinExistence type="predicted"/>
<evidence type="ECO:0000256" key="2">
    <source>
        <dbReference type="ARBA" id="ARBA00012417"/>
    </source>
</evidence>
<dbReference type="Gene3D" id="1.10.150.870">
    <property type="match status" value="1"/>
</dbReference>
<name>A0A2H0KRX8_9BACT</name>
<evidence type="ECO:0000313" key="10">
    <source>
        <dbReference type="EMBL" id="PIQ74857.1"/>
    </source>
</evidence>
<dbReference type="GO" id="GO:0005737">
    <property type="term" value="C:cytoplasm"/>
    <property type="evidence" value="ECO:0007669"/>
    <property type="project" value="UniProtKB-SubCell"/>
</dbReference>
<dbReference type="InterPro" id="IPR012340">
    <property type="entry name" value="NA-bd_OB-fold"/>
</dbReference>
<dbReference type="Pfam" id="PF01336">
    <property type="entry name" value="tRNA_anti-codon"/>
    <property type="match status" value="1"/>
</dbReference>
<dbReference type="InterPro" id="IPR003141">
    <property type="entry name" value="Pol/His_phosphatase_N"/>
</dbReference>
<dbReference type="EC" id="2.7.7.7" evidence="2"/>
<organism evidence="10 11">
    <name type="scientific">Candidatus Portnoybacteria bacterium CG11_big_fil_rev_8_21_14_0_20_40_15</name>
    <dbReference type="NCBI Taxonomy" id="1974817"/>
    <lineage>
        <taxon>Bacteria</taxon>
        <taxon>Candidatus Portnoyibacteriota</taxon>
    </lineage>
</organism>
<evidence type="ECO:0000256" key="5">
    <source>
        <dbReference type="ARBA" id="ARBA00022695"/>
    </source>
</evidence>
<dbReference type="InterPro" id="IPR040982">
    <property type="entry name" value="DNA_pol3_finger"/>
</dbReference>
<comment type="catalytic activity">
    <reaction evidence="8">
        <text>DNA(n) + a 2'-deoxyribonucleoside 5'-triphosphate = DNA(n+1) + diphosphate</text>
        <dbReference type="Rhea" id="RHEA:22508"/>
        <dbReference type="Rhea" id="RHEA-COMP:17339"/>
        <dbReference type="Rhea" id="RHEA-COMP:17340"/>
        <dbReference type="ChEBI" id="CHEBI:33019"/>
        <dbReference type="ChEBI" id="CHEBI:61560"/>
        <dbReference type="ChEBI" id="CHEBI:173112"/>
        <dbReference type="EC" id="2.7.7.7"/>
    </reaction>
</comment>
<reference evidence="10 11" key="1">
    <citation type="submission" date="2017-09" db="EMBL/GenBank/DDBJ databases">
        <title>Depth-based differentiation of microbial function through sediment-hosted aquifers and enrichment of novel symbionts in the deep terrestrial subsurface.</title>
        <authorList>
            <person name="Probst A.J."/>
            <person name="Ladd B."/>
            <person name="Jarett J.K."/>
            <person name="Geller-Mcgrath D.E."/>
            <person name="Sieber C.M."/>
            <person name="Emerson J.B."/>
            <person name="Anantharaman K."/>
            <person name="Thomas B.C."/>
            <person name="Malmstrom R."/>
            <person name="Stieglmeier M."/>
            <person name="Klingl A."/>
            <person name="Woyke T."/>
            <person name="Ryan C.M."/>
            <person name="Banfield J.F."/>
        </authorList>
    </citation>
    <scope>NUCLEOTIDE SEQUENCE [LARGE SCALE GENOMIC DNA]</scope>
    <source>
        <strain evidence="10">CG11_big_fil_rev_8_21_14_0_20_40_15</strain>
    </source>
</reference>
<dbReference type="InterPro" id="IPR011708">
    <property type="entry name" value="DNA_pol3_alpha_NTPase_dom"/>
</dbReference>
<dbReference type="Pfam" id="PF17657">
    <property type="entry name" value="DNA_pol3_finger"/>
    <property type="match status" value="1"/>
</dbReference>
<accession>A0A2H0KRX8</accession>